<name>A0A7L7L9Z1_9BACT</name>
<dbReference type="KEGG" id="add:HUW48_17215"/>
<evidence type="ECO:0000259" key="2">
    <source>
        <dbReference type="Pfam" id="PF13628"/>
    </source>
</evidence>
<dbReference type="Proteomes" id="UP000514509">
    <property type="component" value="Chromosome"/>
</dbReference>
<keyword evidence="4" id="KW-1185">Reference proteome</keyword>
<accession>A0A7L7L9Z1</accession>
<dbReference type="Gene3D" id="1.20.1260.10">
    <property type="match status" value="1"/>
</dbReference>
<evidence type="ECO:0000256" key="1">
    <source>
        <dbReference type="SAM" id="SignalP"/>
    </source>
</evidence>
<dbReference type="PROSITE" id="PS51257">
    <property type="entry name" value="PROKAR_LIPOPROTEIN"/>
    <property type="match status" value="1"/>
</dbReference>
<reference evidence="3 4" key="1">
    <citation type="submission" date="2020-06" db="EMBL/GenBank/DDBJ databases">
        <authorList>
            <person name="Hwang Y.J."/>
        </authorList>
    </citation>
    <scope>NUCLEOTIDE SEQUENCE [LARGE SCALE GENOMIC DNA]</scope>
    <source>
        <strain evidence="3 4">KUDC8001</strain>
    </source>
</reference>
<organism evidence="3 4">
    <name type="scientific">Adhaeribacter radiodurans</name>
    <dbReference type="NCBI Taxonomy" id="2745197"/>
    <lineage>
        <taxon>Bacteria</taxon>
        <taxon>Pseudomonadati</taxon>
        <taxon>Bacteroidota</taxon>
        <taxon>Cytophagia</taxon>
        <taxon>Cytophagales</taxon>
        <taxon>Hymenobacteraceae</taxon>
        <taxon>Adhaeribacter</taxon>
    </lineage>
</organism>
<sequence length="179" mass="20196">MKKAQVNIWLFFMLLGSAFAVVSCDTNDLDENNQRLTETDFVVKAANSDLFEIQTGRLASIKSNLTEVRELGQYLVMEHTNSSTQLKNLAELKKITIPDSLSEDKRVHRIRLASQTGAAFDKDFVNTQIIAHDEAISLYEQASRELQDPDLKNFAAKTLDALHTHREQVVMIKSKTDAL</sequence>
<reference evidence="3 4" key="2">
    <citation type="submission" date="2020-08" db="EMBL/GenBank/DDBJ databases">
        <title>Adhaeribacter dokdonensis sp. nov., isolated from the rhizosphere of Elymus tsukushiensis, a plant native to the Dokdo Islands, Republic of Korea.</title>
        <authorList>
            <person name="Ghim S.Y."/>
        </authorList>
    </citation>
    <scope>NUCLEOTIDE SEQUENCE [LARGE SCALE GENOMIC DNA]</scope>
    <source>
        <strain evidence="3 4">KUDC8001</strain>
    </source>
</reference>
<dbReference type="InterPro" id="IPR012347">
    <property type="entry name" value="Ferritin-like"/>
</dbReference>
<feature type="signal peptide" evidence="1">
    <location>
        <begin position="1"/>
        <end position="20"/>
    </location>
</feature>
<feature type="domain" description="DUF4142" evidence="2">
    <location>
        <begin position="37"/>
        <end position="169"/>
    </location>
</feature>
<dbReference type="AlphaFoldDB" id="A0A7L7L9Z1"/>
<evidence type="ECO:0000313" key="4">
    <source>
        <dbReference type="Proteomes" id="UP000514509"/>
    </source>
</evidence>
<evidence type="ECO:0000313" key="3">
    <source>
        <dbReference type="EMBL" id="QMU29662.1"/>
    </source>
</evidence>
<keyword evidence="1" id="KW-0732">Signal</keyword>
<gene>
    <name evidence="3" type="ORF">HUW48_17215</name>
</gene>
<dbReference type="InterPro" id="IPR025419">
    <property type="entry name" value="DUF4142"/>
</dbReference>
<dbReference type="RefSeq" id="WP_182412122.1">
    <property type="nucleotide sequence ID" value="NZ_CP055153.1"/>
</dbReference>
<dbReference type="EMBL" id="CP055153">
    <property type="protein sequence ID" value="QMU29662.1"/>
    <property type="molecule type" value="Genomic_DNA"/>
</dbReference>
<feature type="chain" id="PRO_5029700655" evidence="1">
    <location>
        <begin position="21"/>
        <end position="179"/>
    </location>
</feature>
<dbReference type="PANTHER" id="PTHR38593">
    <property type="entry name" value="BLR2558 PROTEIN"/>
    <property type="match status" value="1"/>
</dbReference>
<dbReference type="PANTHER" id="PTHR38593:SF1">
    <property type="entry name" value="BLR2558 PROTEIN"/>
    <property type="match status" value="1"/>
</dbReference>
<dbReference type="Pfam" id="PF13628">
    <property type="entry name" value="DUF4142"/>
    <property type="match status" value="1"/>
</dbReference>
<protein>
    <submittedName>
        <fullName evidence="3">DUF4142 domain-containing protein</fullName>
    </submittedName>
</protein>
<proteinExistence type="predicted"/>